<feature type="compositionally biased region" description="Basic and acidic residues" evidence="8">
    <location>
        <begin position="342"/>
        <end position="351"/>
    </location>
</feature>
<dbReference type="SMART" id="SM00490">
    <property type="entry name" value="HELICc"/>
    <property type="match status" value="1"/>
</dbReference>
<dbReference type="InterPro" id="IPR014001">
    <property type="entry name" value="Helicase_ATP-bd"/>
</dbReference>
<dbReference type="InterPro" id="IPR000836">
    <property type="entry name" value="PRTase_dom"/>
</dbReference>
<dbReference type="Gene3D" id="3.40.50.300">
    <property type="entry name" value="P-loop containing nucleotide triphosphate hydrolases"/>
    <property type="match status" value="3"/>
</dbReference>
<evidence type="ECO:0000256" key="6">
    <source>
        <dbReference type="ARBA" id="ARBA00034617"/>
    </source>
</evidence>
<feature type="domain" description="Helicase C-terminal" evidence="10">
    <location>
        <begin position="384"/>
        <end position="538"/>
    </location>
</feature>
<dbReference type="GO" id="GO:0006281">
    <property type="term" value="P:DNA repair"/>
    <property type="evidence" value="ECO:0007669"/>
    <property type="project" value="TreeGrafter"/>
</dbReference>
<dbReference type="Pfam" id="PF00270">
    <property type="entry name" value="DEAD"/>
    <property type="match status" value="1"/>
</dbReference>
<proteinExistence type="inferred from homology"/>
<dbReference type="GO" id="GO:0043590">
    <property type="term" value="C:bacterial nucleoid"/>
    <property type="evidence" value="ECO:0007669"/>
    <property type="project" value="TreeGrafter"/>
</dbReference>
<dbReference type="EC" id="5.6.2.4" evidence="7"/>
<keyword evidence="5" id="KW-0413">Isomerase</keyword>
<dbReference type="PROSITE" id="PS51192">
    <property type="entry name" value="HELICASE_ATP_BIND_1"/>
    <property type="match status" value="1"/>
</dbReference>
<feature type="compositionally biased region" description="Low complexity" evidence="8">
    <location>
        <begin position="81"/>
        <end position="125"/>
    </location>
</feature>
<keyword evidence="4" id="KW-0238">DNA-binding</keyword>
<feature type="region of interest" description="Disordered" evidence="8">
    <location>
        <begin position="296"/>
        <end position="351"/>
    </location>
</feature>
<evidence type="ECO:0000256" key="2">
    <source>
        <dbReference type="ARBA" id="ARBA00022741"/>
    </source>
</evidence>
<feature type="region of interest" description="Disordered" evidence="8">
    <location>
        <begin position="72"/>
        <end position="125"/>
    </location>
</feature>
<dbReference type="SUPFAM" id="SSF53271">
    <property type="entry name" value="PRTase-like"/>
    <property type="match status" value="1"/>
</dbReference>
<dbReference type="PROSITE" id="PS51194">
    <property type="entry name" value="HELICASE_CTER"/>
    <property type="match status" value="1"/>
</dbReference>
<dbReference type="GO" id="GO:0006310">
    <property type="term" value="P:DNA recombination"/>
    <property type="evidence" value="ECO:0007669"/>
    <property type="project" value="TreeGrafter"/>
</dbReference>
<dbReference type="GO" id="GO:0030894">
    <property type="term" value="C:replisome"/>
    <property type="evidence" value="ECO:0007669"/>
    <property type="project" value="TreeGrafter"/>
</dbReference>
<evidence type="ECO:0000256" key="8">
    <source>
        <dbReference type="SAM" id="MobiDB-lite"/>
    </source>
</evidence>
<keyword evidence="11" id="KW-0378">Hydrolase</keyword>
<comment type="catalytic activity">
    <reaction evidence="6">
        <text>Couples ATP hydrolysis with the unwinding of duplex DNA by translocating in the 3'-5' direction.</text>
        <dbReference type="EC" id="5.6.2.4"/>
    </reaction>
</comment>
<evidence type="ECO:0000259" key="10">
    <source>
        <dbReference type="PROSITE" id="PS51194"/>
    </source>
</evidence>
<dbReference type="InterPro" id="IPR011545">
    <property type="entry name" value="DEAD/DEAH_box_helicase_dom"/>
</dbReference>
<keyword evidence="2" id="KW-0547">Nucleotide-binding</keyword>
<dbReference type="CDD" id="cd06223">
    <property type="entry name" value="PRTases_typeI"/>
    <property type="match status" value="1"/>
</dbReference>
<dbReference type="GO" id="GO:0003677">
    <property type="term" value="F:DNA binding"/>
    <property type="evidence" value="ECO:0007669"/>
    <property type="project" value="UniProtKB-KW"/>
</dbReference>
<accession>A0A420EXX3</accession>
<feature type="domain" description="Helicase ATP-binding" evidence="9">
    <location>
        <begin position="158"/>
        <end position="297"/>
    </location>
</feature>
<keyword evidence="3" id="KW-0067">ATP-binding</keyword>
<sequence length="852" mass="89037">MSQDRAAVRERAEAVLRRLAGEHARLREDQWRAIEALVVDRRRVLCVQRTGWGKSAVYFVATALLRDRDRPLGATTTVDDAPSAESTPTASTPTAGTGPARGIPATGAPSAASTPAAGIPATGTAATGAPAGTAPAAGTLAGSTTAGTDDALPGDSVGPTVIVSPLLALMRNQVESAARAGIRARTINSANLEEWDAITAEIHAGVVDVLLISPERLNNPDFRDGVLPKLAATTGLLVVDEAHCVSDWGHDFRPDYRRLRTFLGNLPAGTPVLATTATANARVTEDVAEQLGTELAGPAGLGEGEHALARPTGLGGGEHALARPTGLGGGEHALTGPTDLGEGEHARTGHGRRADVLVLRGSLDRESLRLGVLDLPSPAHRLAWLADHLDRLPGSGIVYTLTVAAAGETAEFLRSRGYAVAAYTGQADDADRRAAEQDLLDNKIKALVATSALGMGFDKPDLGFVVHLGAPPSPIAYYQQVGRAGRAVEHAEVLLLPGAEDAAIWRYFASLAFPPEEQVRAVLAALHTDRPLSTQALEPLVDLRRARLELMLKVLDVDGAVRRVRGGWLATGEPWTYDEARLRRVAAARTAEQQAMREYAATSGCRMRYLRECLDDAGATDCGRCDRCAGPLFTADVSAAALTAAQTFLGRPGVEIPPKKLWPTGMEAVGVPLKGRIVPAEQALPGRAVGRLSDLGWGGRLRELVGPDAPDVAVPEDVTAAVVEVLKAWAHGDDPWPRRPVAVVAAGSRRHPRLVGSLAERIAAVGRLPLLGQLPPAVAGGGARGNSAQRVRALHDAFTVPDGLAATLAGLDGPVLLVDDLVDSGWTMTLLARALRRAGAPDVLPLALALAG</sequence>
<protein>
    <recommendedName>
        <fullName evidence="7">DNA 3'-5' helicase</fullName>
        <ecNumber evidence="7">5.6.2.4</ecNumber>
    </recommendedName>
</protein>
<dbReference type="Pfam" id="PF00271">
    <property type="entry name" value="Helicase_C"/>
    <property type="match status" value="1"/>
</dbReference>
<organism evidence="11 12">
    <name type="scientific">Micromonospora globbae</name>
    <dbReference type="NCBI Taxonomy" id="1894969"/>
    <lineage>
        <taxon>Bacteria</taxon>
        <taxon>Bacillati</taxon>
        <taxon>Actinomycetota</taxon>
        <taxon>Actinomycetes</taxon>
        <taxon>Micromonosporales</taxon>
        <taxon>Micromonosporaceae</taxon>
        <taxon>Micromonospora</taxon>
    </lineage>
</organism>
<gene>
    <name evidence="11" type="ORF">D7I43_23495</name>
</gene>
<keyword evidence="11" id="KW-0347">Helicase</keyword>
<dbReference type="OrthoDB" id="9760034at2"/>
<dbReference type="PANTHER" id="PTHR13710:SF105">
    <property type="entry name" value="ATP-DEPENDENT DNA HELICASE Q1"/>
    <property type="match status" value="1"/>
</dbReference>
<dbReference type="RefSeq" id="WP_120330717.1">
    <property type="nucleotide sequence ID" value="NZ_RAQQ01000018.1"/>
</dbReference>
<dbReference type="AlphaFoldDB" id="A0A420EXX3"/>
<evidence type="ECO:0000256" key="4">
    <source>
        <dbReference type="ARBA" id="ARBA00023125"/>
    </source>
</evidence>
<dbReference type="GO" id="GO:0005524">
    <property type="term" value="F:ATP binding"/>
    <property type="evidence" value="ECO:0007669"/>
    <property type="project" value="UniProtKB-KW"/>
</dbReference>
<dbReference type="SMART" id="SM00487">
    <property type="entry name" value="DEXDc"/>
    <property type="match status" value="1"/>
</dbReference>
<dbReference type="Proteomes" id="UP000285744">
    <property type="component" value="Unassembled WGS sequence"/>
</dbReference>
<dbReference type="GO" id="GO:0009378">
    <property type="term" value="F:four-way junction helicase activity"/>
    <property type="evidence" value="ECO:0007669"/>
    <property type="project" value="TreeGrafter"/>
</dbReference>
<evidence type="ECO:0000313" key="12">
    <source>
        <dbReference type="Proteomes" id="UP000285744"/>
    </source>
</evidence>
<evidence type="ECO:0000256" key="3">
    <source>
        <dbReference type="ARBA" id="ARBA00022840"/>
    </source>
</evidence>
<name>A0A420EXX3_9ACTN</name>
<evidence type="ECO:0000256" key="5">
    <source>
        <dbReference type="ARBA" id="ARBA00023235"/>
    </source>
</evidence>
<dbReference type="InterPro" id="IPR027417">
    <property type="entry name" value="P-loop_NTPase"/>
</dbReference>
<comment type="similarity">
    <text evidence="1">Belongs to the helicase family. RecQ subfamily.</text>
</comment>
<reference evidence="11 12" key="1">
    <citation type="journal article" date="2018" name="Int. J. Syst. Evol. Microbiol.">
        <title>Micromonospora globbae sp. nov., an endophytic actinomycete isolated from roots of Globba winitii C. H. Wright.</title>
        <authorList>
            <person name="Kuncharoen N."/>
            <person name="Pittayakhajonwut P."/>
            <person name="Tanasupawat S."/>
        </authorList>
    </citation>
    <scope>NUCLEOTIDE SEQUENCE [LARGE SCALE GENOMIC DNA]</scope>
    <source>
        <strain evidence="11 12">WPS1-2</strain>
    </source>
</reference>
<dbReference type="InterPro" id="IPR001650">
    <property type="entry name" value="Helicase_C-like"/>
</dbReference>
<dbReference type="GO" id="GO:0043138">
    <property type="term" value="F:3'-5' DNA helicase activity"/>
    <property type="evidence" value="ECO:0007669"/>
    <property type="project" value="UniProtKB-EC"/>
</dbReference>
<dbReference type="GO" id="GO:0005737">
    <property type="term" value="C:cytoplasm"/>
    <property type="evidence" value="ECO:0007669"/>
    <property type="project" value="TreeGrafter"/>
</dbReference>
<dbReference type="SUPFAM" id="SSF52540">
    <property type="entry name" value="P-loop containing nucleoside triphosphate hydrolases"/>
    <property type="match status" value="1"/>
</dbReference>
<dbReference type="EMBL" id="RAQQ01000018">
    <property type="protein sequence ID" value="RKF25107.1"/>
    <property type="molecule type" value="Genomic_DNA"/>
</dbReference>
<dbReference type="InterPro" id="IPR029057">
    <property type="entry name" value="PRTase-like"/>
</dbReference>
<evidence type="ECO:0000313" key="11">
    <source>
        <dbReference type="EMBL" id="RKF25107.1"/>
    </source>
</evidence>
<dbReference type="PANTHER" id="PTHR13710">
    <property type="entry name" value="DNA HELICASE RECQ FAMILY MEMBER"/>
    <property type="match status" value="1"/>
</dbReference>
<evidence type="ECO:0000256" key="1">
    <source>
        <dbReference type="ARBA" id="ARBA00005446"/>
    </source>
</evidence>
<evidence type="ECO:0000256" key="7">
    <source>
        <dbReference type="ARBA" id="ARBA00034808"/>
    </source>
</evidence>
<evidence type="ECO:0000259" key="9">
    <source>
        <dbReference type="PROSITE" id="PS51192"/>
    </source>
</evidence>
<comment type="caution">
    <text evidence="11">The sequence shown here is derived from an EMBL/GenBank/DDBJ whole genome shotgun (WGS) entry which is preliminary data.</text>
</comment>